<feature type="compositionally biased region" description="Low complexity" evidence="2">
    <location>
        <begin position="106"/>
        <end position="123"/>
    </location>
</feature>
<evidence type="ECO:0000313" key="4">
    <source>
        <dbReference type="Proteomes" id="UP000243250"/>
    </source>
</evidence>
<proteinExistence type="predicted"/>
<evidence type="ECO:0000256" key="2">
    <source>
        <dbReference type="SAM" id="MobiDB-lite"/>
    </source>
</evidence>
<feature type="region of interest" description="Disordered" evidence="2">
    <location>
        <begin position="44"/>
        <end position="157"/>
    </location>
</feature>
<feature type="coiled-coil region" evidence="1">
    <location>
        <begin position="5"/>
        <end position="39"/>
    </location>
</feature>
<feature type="compositionally biased region" description="Polar residues" evidence="2">
    <location>
        <begin position="92"/>
        <end position="103"/>
    </location>
</feature>
<protein>
    <recommendedName>
        <fullName evidence="5">Chromosome segregation protein SMC</fullName>
    </recommendedName>
</protein>
<dbReference type="STRING" id="555875.SAMN04488124_0870"/>
<evidence type="ECO:0008006" key="5">
    <source>
        <dbReference type="Google" id="ProtNLM"/>
    </source>
</evidence>
<evidence type="ECO:0000256" key="1">
    <source>
        <dbReference type="SAM" id="Coils"/>
    </source>
</evidence>
<keyword evidence="4" id="KW-1185">Reference proteome</keyword>
<reference evidence="4" key="1">
    <citation type="submission" date="2016-10" db="EMBL/GenBank/DDBJ databases">
        <authorList>
            <person name="Varghese N."/>
            <person name="Submissions S."/>
        </authorList>
    </citation>
    <scope>NUCLEOTIDE SEQUENCE [LARGE SCALE GENOMIC DNA]</scope>
    <source>
        <strain evidence="4">CGMCC 1.8711</strain>
    </source>
</reference>
<organism evidence="3 4">
    <name type="scientific">Halogeometricum limi</name>
    <dbReference type="NCBI Taxonomy" id="555875"/>
    <lineage>
        <taxon>Archaea</taxon>
        <taxon>Methanobacteriati</taxon>
        <taxon>Methanobacteriota</taxon>
        <taxon>Stenosarchaea group</taxon>
        <taxon>Halobacteria</taxon>
        <taxon>Halobacteriales</taxon>
        <taxon>Haloferacaceae</taxon>
        <taxon>Halogeometricum</taxon>
    </lineage>
</organism>
<name>A0A1I6G569_9EURY</name>
<accession>A0A1I6G569</accession>
<dbReference type="AlphaFoldDB" id="A0A1I6G569"/>
<feature type="compositionally biased region" description="Acidic residues" evidence="2">
    <location>
        <begin position="139"/>
        <end position="157"/>
    </location>
</feature>
<dbReference type="Pfam" id="PF24362">
    <property type="entry name" value="DUF7518"/>
    <property type="match status" value="1"/>
</dbReference>
<feature type="compositionally biased region" description="Acidic residues" evidence="2">
    <location>
        <begin position="58"/>
        <end position="83"/>
    </location>
</feature>
<sequence length="157" mass="16647">MSNRVEELESKVAELQAAVNGLTEELVETKERVRLLEDQVEVDLAAGSRPVGHASPDPDPEPDAQPDTTADTDADADEADEPENPALRESPAQAQSRGATSEQPSDDASFIDADSAEAPAAEPEPSEESTDDAVKSDESQEEDETESAEDDSDIIVA</sequence>
<dbReference type="OrthoDB" id="343134at2157"/>
<evidence type="ECO:0000313" key="3">
    <source>
        <dbReference type="EMBL" id="SFR37187.1"/>
    </source>
</evidence>
<dbReference type="EMBL" id="FOYS01000001">
    <property type="protein sequence ID" value="SFR37187.1"/>
    <property type="molecule type" value="Genomic_DNA"/>
</dbReference>
<keyword evidence="1" id="KW-0175">Coiled coil</keyword>
<gene>
    <name evidence="3" type="ORF">SAMN04488124_0870</name>
</gene>
<dbReference type="Proteomes" id="UP000243250">
    <property type="component" value="Unassembled WGS sequence"/>
</dbReference>
<dbReference type="RefSeq" id="WP_089877059.1">
    <property type="nucleotide sequence ID" value="NZ_FOYS01000001.1"/>
</dbReference>
<dbReference type="InterPro" id="IPR055940">
    <property type="entry name" value="DUF7518"/>
</dbReference>